<gene>
    <name evidence="3" type="ORF">HNQ57_001638</name>
</gene>
<sequence length="447" mass="47190">MLKCNSRLLLIGATCLVPHALNAMPGALPAGTSLISKGGYSATFSPSPATNPAVLPIALGARNFIVGGLALPAAIAFEIGQVDNLTDRLDGLEEAVDNAESAQSDGGEDVTQAEADAIKAEFDSFVAQLGDDAYVNLQANLNLPVLPVMFKAFGGVVAVTLEGSADVKLTGYGNELTYDGAAQELNFDAAVYVESGVFTQLGVAYGYEFGKVQFANQDFDLNLGGRLKITQGSLSQQLIVLDDDDDDDDSASDRAEDNYDLNKKNTLAIGLDVGAVVSNSEMHLGVVLRNLIPEKFDFTELGMNCASKPTPTEQADCNSAAKYAGKIGYSSSYKLDPQLMLDGSYMIPGSGFRAFGSVETNSVETVTGSEYQWLVAGVGYSGAWWLPSIHVAYNKNLAGEKIDMISLGADLFRVLNLQVSVSPDKAKVDGDSIYRAAAVSIGLFTSF</sequence>
<comment type="caution">
    <text evidence="3">The sequence shown here is derived from an EMBL/GenBank/DDBJ whole genome shotgun (WGS) entry which is preliminary data.</text>
</comment>
<accession>A0A840R2J4</accession>
<name>A0A840R2J4_9GAMM</name>
<keyword evidence="1" id="KW-0175">Coiled coil</keyword>
<dbReference type="Pfam" id="PF13729">
    <property type="entry name" value="TraF_2"/>
    <property type="match status" value="1"/>
</dbReference>
<protein>
    <submittedName>
        <fullName evidence="3">Uncharacterized protein</fullName>
    </submittedName>
</protein>
<dbReference type="EMBL" id="JACHHW010000004">
    <property type="protein sequence ID" value="MBB5187369.1"/>
    <property type="molecule type" value="Genomic_DNA"/>
</dbReference>
<dbReference type="Proteomes" id="UP000536640">
    <property type="component" value="Unassembled WGS sequence"/>
</dbReference>
<organism evidence="3 4">
    <name type="scientific">Zhongshania antarctica</name>
    <dbReference type="NCBI Taxonomy" id="641702"/>
    <lineage>
        <taxon>Bacteria</taxon>
        <taxon>Pseudomonadati</taxon>
        <taxon>Pseudomonadota</taxon>
        <taxon>Gammaproteobacteria</taxon>
        <taxon>Cellvibrionales</taxon>
        <taxon>Spongiibacteraceae</taxon>
        <taxon>Zhongshania</taxon>
    </lineage>
</organism>
<reference evidence="3 4" key="1">
    <citation type="submission" date="2020-08" db="EMBL/GenBank/DDBJ databases">
        <title>Genomic Encyclopedia of Type Strains, Phase IV (KMG-IV): sequencing the most valuable type-strain genomes for metagenomic binning, comparative biology and taxonomic classification.</title>
        <authorList>
            <person name="Goeker M."/>
        </authorList>
    </citation>
    <scope>NUCLEOTIDE SEQUENCE [LARGE SCALE GENOMIC DNA]</scope>
    <source>
        <strain evidence="3 4">DSM 25701</strain>
    </source>
</reference>
<evidence type="ECO:0000313" key="4">
    <source>
        <dbReference type="Proteomes" id="UP000536640"/>
    </source>
</evidence>
<feature type="chain" id="PRO_5032482900" evidence="2">
    <location>
        <begin position="24"/>
        <end position="447"/>
    </location>
</feature>
<evidence type="ECO:0000256" key="1">
    <source>
        <dbReference type="SAM" id="Coils"/>
    </source>
</evidence>
<evidence type="ECO:0000256" key="2">
    <source>
        <dbReference type="SAM" id="SignalP"/>
    </source>
</evidence>
<feature type="signal peptide" evidence="2">
    <location>
        <begin position="1"/>
        <end position="23"/>
    </location>
</feature>
<dbReference type="InterPro" id="IPR032811">
    <property type="entry name" value="Put_conjugal_transfer"/>
</dbReference>
<proteinExistence type="predicted"/>
<dbReference type="AlphaFoldDB" id="A0A840R2J4"/>
<dbReference type="RefSeq" id="WP_184462235.1">
    <property type="nucleotide sequence ID" value="NZ_JACHHW010000004.1"/>
</dbReference>
<evidence type="ECO:0000313" key="3">
    <source>
        <dbReference type="EMBL" id="MBB5187369.1"/>
    </source>
</evidence>
<keyword evidence="2" id="KW-0732">Signal</keyword>
<keyword evidence="4" id="KW-1185">Reference proteome</keyword>
<feature type="coiled-coil region" evidence="1">
    <location>
        <begin position="75"/>
        <end position="102"/>
    </location>
</feature>